<dbReference type="Proteomes" id="UP001159405">
    <property type="component" value="Unassembled WGS sequence"/>
</dbReference>
<evidence type="ECO:0000313" key="3">
    <source>
        <dbReference type="Proteomes" id="UP001159405"/>
    </source>
</evidence>
<dbReference type="EMBL" id="CALNXK010000001">
    <property type="protein sequence ID" value="CAH3032578.1"/>
    <property type="molecule type" value="Genomic_DNA"/>
</dbReference>
<feature type="signal peptide" evidence="1">
    <location>
        <begin position="1"/>
        <end position="18"/>
    </location>
</feature>
<keyword evidence="1" id="KW-0732">Signal</keyword>
<proteinExistence type="predicted"/>
<feature type="chain" id="PRO_5046687641" evidence="1">
    <location>
        <begin position="19"/>
        <end position="387"/>
    </location>
</feature>
<protein>
    <submittedName>
        <fullName evidence="2">Uncharacterized protein</fullName>
    </submittedName>
</protein>
<sequence length="387" mass="44182">MMAVRVFLFAFLFPGAVSLVNVDPKMKSFSYAIKEGVLNPNEEQTLYEHNTGQPGVITEQWFTGYAMDENTRIRIYIDGETEASLDFNLYLAHGIGFGEQNETPNIPWGTKRLGHEAKNGAVYNTFRIPFGKSFRVTATRPNHAVFWYIIRGVENYPVVLGDLVLPPNARLKLYKREGVFMMPFEFLNMAHVTGSAGAVFLVTLDAVTSVSIFPQVSFLEGCYRAFIDGSNKTMWLSSGTEDFFLSAFYFDAPKLFQAPNSGVTYKDKSRVSAYKFFENDPLLFSKSLDLWWRCGDVDISRGKHGCPNRWPNPSPYADQKQFYNKAKLSKEEKIAVEEIRKGLKKNEELPKNWAAMEKERIAKEGKPYVHATFHSANVTTYTWVYEW</sequence>
<evidence type="ECO:0000256" key="1">
    <source>
        <dbReference type="SAM" id="SignalP"/>
    </source>
</evidence>
<dbReference type="InterPro" id="IPR021345">
    <property type="entry name" value="DUF2961"/>
</dbReference>
<comment type="caution">
    <text evidence="2">The sequence shown here is derived from an EMBL/GenBank/DDBJ whole genome shotgun (WGS) entry which is preliminary data.</text>
</comment>
<evidence type="ECO:0000313" key="2">
    <source>
        <dbReference type="EMBL" id="CAH3032578.1"/>
    </source>
</evidence>
<organism evidence="2 3">
    <name type="scientific">Porites lobata</name>
    <dbReference type="NCBI Taxonomy" id="104759"/>
    <lineage>
        <taxon>Eukaryota</taxon>
        <taxon>Metazoa</taxon>
        <taxon>Cnidaria</taxon>
        <taxon>Anthozoa</taxon>
        <taxon>Hexacorallia</taxon>
        <taxon>Scleractinia</taxon>
        <taxon>Fungiina</taxon>
        <taxon>Poritidae</taxon>
        <taxon>Porites</taxon>
    </lineage>
</organism>
<name>A0ABN8MNR8_9CNID</name>
<dbReference type="Pfam" id="PF11175">
    <property type="entry name" value="DUF2961"/>
    <property type="match status" value="1"/>
</dbReference>
<gene>
    <name evidence="2" type="ORF">PLOB_00000044</name>
</gene>
<keyword evidence="3" id="KW-1185">Reference proteome</keyword>
<dbReference type="Gene3D" id="2.60.120.1390">
    <property type="match status" value="2"/>
</dbReference>
<accession>A0ABN8MNR8</accession>
<reference evidence="2 3" key="1">
    <citation type="submission" date="2022-05" db="EMBL/GenBank/DDBJ databases">
        <authorList>
            <consortium name="Genoscope - CEA"/>
            <person name="William W."/>
        </authorList>
    </citation>
    <scope>NUCLEOTIDE SEQUENCE [LARGE SCALE GENOMIC DNA]</scope>
</reference>